<feature type="compositionally biased region" description="Low complexity" evidence="2">
    <location>
        <begin position="1026"/>
        <end position="1038"/>
    </location>
</feature>
<dbReference type="PANTHER" id="PTHR10063:SF11">
    <property type="entry name" value="RHO GTPASE-ACTIVATING PROTEIN CG5521-RELATED"/>
    <property type="match status" value="1"/>
</dbReference>
<reference evidence="4" key="1">
    <citation type="submission" date="2016-10" db="EMBL/GenBank/DDBJ databases">
        <authorList>
            <person name="Benchimol M."/>
            <person name="Almeida L.G."/>
            <person name="Vasconcelos A.T."/>
            <person name="Perreira-Neves A."/>
            <person name="Rosa I.A."/>
            <person name="Tasca T."/>
            <person name="Bogo M.R."/>
            <person name="de Souza W."/>
        </authorList>
    </citation>
    <scope>NUCLEOTIDE SEQUENCE [LARGE SCALE GENOMIC DNA]</scope>
    <source>
        <strain evidence="4">K</strain>
    </source>
</reference>
<keyword evidence="1" id="KW-0343">GTPase activation</keyword>
<evidence type="ECO:0000256" key="2">
    <source>
        <dbReference type="SAM" id="MobiDB-lite"/>
    </source>
</evidence>
<dbReference type="PANTHER" id="PTHR10063">
    <property type="entry name" value="TUBERIN"/>
    <property type="match status" value="1"/>
</dbReference>
<evidence type="ECO:0000256" key="1">
    <source>
        <dbReference type="ARBA" id="ARBA00022468"/>
    </source>
</evidence>
<dbReference type="Gene3D" id="3.40.50.11210">
    <property type="entry name" value="Rap/Ran-GAP"/>
    <property type="match status" value="1"/>
</dbReference>
<dbReference type="FunFam" id="3.40.50.11210:FF:000001">
    <property type="entry name" value="Ral GTPase-activating protein subunit alpha-1 isoform 1"/>
    <property type="match status" value="1"/>
</dbReference>
<dbReference type="GO" id="GO:0051056">
    <property type="term" value="P:regulation of small GTPase mediated signal transduction"/>
    <property type="evidence" value="ECO:0007669"/>
    <property type="project" value="InterPro"/>
</dbReference>
<dbReference type="OrthoDB" id="19311at2759"/>
<feature type="region of interest" description="Disordered" evidence="2">
    <location>
        <begin position="1026"/>
        <end position="1045"/>
    </location>
</feature>
<dbReference type="InterPro" id="IPR000331">
    <property type="entry name" value="Rap/Ran_GAP_dom"/>
</dbReference>
<evidence type="ECO:0000313" key="5">
    <source>
        <dbReference type="Proteomes" id="UP000179807"/>
    </source>
</evidence>
<keyword evidence="5" id="KW-1185">Reference proteome</keyword>
<dbReference type="SUPFAM" id="SSF111347">
    <property type="entry name" value="Rap/Ran-GAP"/>
    <property type="match status" value="1"/>
</dbReference>
<dbReference type="GO" id="GO:0005737">
    <property type="term" value="C:cytoplasm"/>
    <property type="evidence" value="ECO:0007669"/>
    <property type="project" value="TreeGrafter"/>
</dbReference>
<dbReference type="PROSITE" id="PS50085">
    <property type="entry name" value="RAPGAP"/>
    <property type="match status" value="1"/>
</dbReference>
<sequence>MGHPGLNFIKQILSEKFEPNSFISNHLSDFFKQLGLYLISSHKSDKKKKSAKRLKGEPIIKALEKLLPNLKQTDVPLPSCGDIDTIFSFLLHPLTPSDIRSQSVKLFQNLIVMVSDENAYERMKTSISMMIPFFHLGRNDTEKNNLMRFIPSNIKPINSIGDPISRLQAMNELQQTLSFLADFWVNNHSKFCCSYFFDNVLSFVYNKQIQSTGYPLLITNGFDAPAPENIHNEILNFFELLHSKNANLLSFIETQNKAKVLFVIFSDTIGPTSNVSALNCFKAMSYFSKKPIFYTIMKYNLISTFCSIGIEILRKCSFDTIKKCSKYAEIFLSNIVQSLQETDNGSTYYNLLADLYNEAKDEKIAIFIQQSILKFILNTRDIDEHTWGLILDNVKANPILALATCRFSQFIATVAAPLLSNINIQKTIDLCTEVHYRTKRNRTTNSFDFVCENIEKICKEPSKFVTDNFELGFDPLKPYLEKFNEYPFPEISNIPTEIRDMQQYITFFLSPFNNFFVVKNIIEQNNMFSVIYSFFYTFAKLQRFPPGAIFDKCASFINCGQTLTFVCLHNVAPESIKIAAFSVLSESINNLSVRDVIDSNALSHWYTILYLFLLSSNREFANEAFKQATITLRIGLTGSTILVPLLLSAIECELVDINENVASFLSMAPLFDQAPQIPDNFLNEIERRTRENSSSYTTKRNEITFSANVNLKARALNCLKEVKINKYSITIACSLIANEVVRQLPDQEYLASLLYTFNDPIIESHSIEALNGIIGIIVYFKDLVQICPNEITLLITILTNEATKITYDDSPEWIFSIITTLTSLFIHSYPVVKNTSNTFVFCNFLAEFSTKENAPNSFPSSLNQLAQYSLDLMSVYYGGFPFPHSPLFPSNFTASSENDRHSLFEITNSTTMINVKNREYEQIDMINEVGKFSWNFTPICKELLNEEKIDIVDIPLLQPEKINAAKSVEKGYLEDFDLPIIEVVDDFINHDGLLMNFDIQNSDDSNDLEPLIKSLEDIYHSSNSEISQESRINNNNNNKLPKKIRPSLDVNNSAASVISALGMLSFEEQLLSFSNLKSKDSWNCLKCLDSNKTSNILLDKIEAHSHRIKMKIAMVYVGPGKDDQNQILNTKYEETSPHFREFLTGIGWPVDLSCHSSHSGGLDLRNGRSGNTSIFYADFGNEVMFHVAPLLPTVPNDEQQVLKKRHIGNDHIHIVYCDRESDFEPTTITSQFGMVQIVVYPLPNSLFRVEVYWRNDVPFFAPLHQGTIVQKKALPSLVRSTALVAMMNLWYQQRAFYHPLTEMSELIKDMFGKHHANETSPYNAIEDLLLQKPSQ</sequence>
<dbReference type="InterPro" id="IPR027107">
    <property type="entry name" value="Tuberin/Ral-act_asu"/>
</dbReference>
<protein>
    <recommendedName>
        <fullName evidence="3">Rap-GAP domain-containing protein</fullName>
    </recommendedName>
</protein>
<dbReference type="InterPro" id="IPR035974">
    <property type="entry name" value="Rap/Ran-GAP_sf"/>
</dbReference>
<dbReference type="VEuPathDB" id="TrichDB:TRFO_24060"/>
<accession>A0A1J4K915</accession>
<dbReference type="EMBL" id="MLAK01000689">
    <property type="protein sequence ID" value="OHT07707.1"/>
    <property type="molecule type" value="Genomic_DNA"/>
</dbReference>
<dbReference type="GeneID" id="94838236"/>
<proteinExistence type="predicted"/>
<dbReference type="RefSeq" id="XP_068360843.1">
    <property type="nucleotide sequence ID" value="XM_068503532.1"/>
</dbReference>
<gene>
    <name evidence="4" type="ORF">TRFO_24060</name>
</gene>
<dbReference type="Proteomes" id="UP000179807">
    <property type="component" value="Unassembled WGS sequence"/>
</dbReference>
<organism evidence="4 5">
    <name type="scientific">Tritrichomonas foetus</name>
    <dbReference type="NCBI Taxonomy" id="1144522"/>
    <lineage>
        <taxon>Eukaryota</taxon>
        <taxon>Metamonada</taxon>
        <taxon>Parabasalia</taxon>
        <taxon>Tritrichomonadida</taxon>
        <taxon>Tritrichomonadidae</taxon>
        <taxon>Tritrichomonas</taxon>
    </lineage>
</organism>
<dbReference type="GO" id="GO:0005634">
    <property type="term" value="C:nucleus"/>
    <property type="evidence" value="ECO:0007669"/>
    <property type="project" value="InterPro"/>
</dbReference>
<dbReference type="Pfam" id="PF02145">
    <property type="entry name" value="Rap_GAP"/>
    <property type="match status" value="1"/>
</dbReference>
<comment type="caution">
    <text evidence="4">The sequence shown here is derived from an EMBL/GenBank/DDBJ whole genome shotgun (WGS) entry which is preliminary data.</text>
</comment>
<feature type="domain" description="Rap-GAP" evidence="3">
    <location>
        <begin position="1098"/>
        <end position="1310"/>
    </location>
</feature>
<evidence type="ECO:0000259" key="3">
    <source>
        <dbReference type="PROSITE" id="PS50085"/>
    </source>
</evidence>
<dbReference type="GO" id="GO:0005096">
    <property type="term" value="F:GTPase activator activity"/>
    <property type="evidence" value="ECO:0007669"/>
    <property type="project" value="UniProtKB-KW"/>
</dbReference>
<name>A0A1J4K915_9EUKA</name>
<evidence type="ECO:0000313" key="4">
    <source>
        <dbReference type="EMBL" id="OHT07707.1"/>
    </source>
</evidence>